<dbReference type="Gene3D" id="3.30.200.70">
    <property type="match status" value="1"/>
</dbReference>
<dbReference type="OrthoDB" id="241498at2"/>
<dbReference type="Pfam" id="PF01636">
    <property type="entry name" value="APH"/>
    <property type="match status" value="1"/>
</dbReference>
<feature type="domain" description="Aminoglycoside phosphotransferase" evidence="2">
    <location>
        <begin position="32"/>
        <end position="270"/>
    </location>
</feature>
<keyword evidence="3" id="KW-0808">Transferase</keyword>
<evidence type="ECO:0000256" key="1">
    <source>
        <dbReference type="ARBA" id="ARBA00038240"/>
    </source>
</evidence>
<dbReference type="PANTHER" id="PTHR21064">
    <property type="entry name" value="AMINOGLYCOSIDE PHOSPHOTRANSFERASE DOMAIN-CONTAINING PROTEIN-RELATED"/>
    <property type="match status" value="1"/>
</dbReference>
<dbReference type="STRING" id="85968.GCA_900073015_02256"/>
<comment type="caution">
    <text evidence="3">The sequence shown here is derived from an EMBL/GenBank/DDBJ whole genome shotgun (WGS) entry which is preliminary data.</text>
</comment>
<dbReference type="Gene3D" id="1.10.510.10">
    <property type="entry name" value="Transferase(Phosphotransferase) domain 1"/>
    <property type="match status" value="1"/>
</dbReference>
<reference evidence="3 4" key="1">
    <citation type="journal article" date="2017" name="Infect. Genet. Evol.">
        <title>The new phylogeny of the genus Mycobacterium: The old and the news.</title>
        <authorList>
            <person name="Tortoli E."/>
            <person name="Fedrizzi T."/>
            <person name="Meehan C.J."/>
            <person name="Trovato A."/>
            <person name="Grottola A."/>
            <person name="Giacobazzi E."/>
            <person name="Serpini G.F."/>
            <person name="Tagliazucchi S."/>
            <person name="Fabio A."/>
            <person name="Bettua C."/>
            <person name="Bertorelli R."/>
            <person name="Frascaro F."/>
            <person name="De Sanctis V."/>
            <person name="Pecorari M."/>
            <person name="Jousson O."/>
            <person name="Segata N."/>
            <person name="Cirillo D.M."/>
        </authorList>
    </citation>
    <scope>NUCLEOTIDE SEQUENCE [LARGE SCALE GENOMIC DNA]</scope>
    <source>
        <strain evidence="3 4">CIP1034565</strain>
    </source>
</reference>
<dbReference type="Gene3D" id="1.20.1270.170">
    <property type="match status" value="1"/>
</dbReference>
<dbReference type="InterPro" id="IPR050249">
    <property type="entry name" value="Pseudomonas-type_ThrB"/>
</dbReference>
<sequence length="328" mass="36120">MSVGNEDARAAALAAAARHGLAPGSALRLLNRSENTTFAHTDVDGQRSVLRVHRPGYHRRAQIESELDWLAALRGDGEVAVPAVLATPDGRRVVDVDTPAGRRQVVRFAFVDGAHPDAGAQTIEEFATLGRITAALHDHAQRWRRPASFDRFVWDWRHCLGDDPRWGRWEQAPGVSAHDRAVLTRVAGLLARRLADYGDGPDRFGLVHADLRAANLLIDDGEVTVIDFDDSGFGWLLYDFGAAVSFVEDSPELGDWQQAWVDGYRSRRELSTADEGMLASFVLLRRLLLLAWMGTHGHADEARALLADYATGSVELAERYLGSDGRQL</sequence>
<name>A0A2G5PF89_9MYCO</name>
<dbReference type="PANTHER" id="PTHR21064:SF6">
    <property type="entry name" value="AMINOGLYCOSIDE PHOSPHOTRANSFERASE DOMAIN-CONTAINING PROTEIN"/>
    <property type="match status" value="1"/>
</dbReference>
<evidence type="ECO:0000313" key="3">
    <source>
        <dbReference type="EMBL" id="PIB76987.1"/>
    </source>
</evidence>
<dbReference type="SUPFAM" id="SSF56112">
    <property type="entry name" value="Protein kinase-like (PK-like)"/>
    <property type="match status" value="1"/>
</dbReference>
<dbReference type="RefSeq" id="WP_090589338.1">
    <property type="nucleotide sequence ID" value="NZ_CP104302.1"/>
</dbReference>
<comment type="similarity">
    <text evidence="1">Belongs to the pseudomonas-type ThrB family.</text>
</comment>
<dbReference type="GO" id="GO:0004413">
    <property type="term" value="F:homoserine kinase activity"/>
    <property type="evidence" value="ECO:0007669"/>
    <property type="project" value="TreeGrafter"/>
</dbReference>
<keyword evidence="4" id="KW-1185">Reference proteome</keyword>
<dbReference type="InterPro" id="IPR002575">
    <property type="entry name" value="Aminoglycoside_PTrfase"/>
</dbReference>
<dbReference type="AlphaFoldDB" id="A0A2G5PF89"/>
<evidence type="ECO:0000259" key="2">
    <source>
        <dbReference type="Pfam" id="PF01636"/>
    </source>
</evidence>
<dbReference type="Proteomes" id="UP000230551">
    <property type="component" value="Unassembled WGS sequence"/>
</dbReference>
<proteinExistence type="inferred from homology"/>
<organism evidence="3 4">
    <name type="scientific">Mycolicibacterium brumae</name>
    <dbReference type="NCBI Taxonomy" id="85968"/>
    <lineage>
        <taxon>Bacteria</taxon>
        <taxon>Bacillati</taxon>
        <taxon>Actinomycetota</taxon>
        <taxon>Actinomycetes</taxon>
        <taxon>Mycobacteriales</taxon>
        <taxon>Mycobacteriaceae</taxon>
        <taxon>Mycolicibacterium</taxon>
    </lineage>
</organism>
<dbReference type="InterPro" id="IPR011009">
    <property type="entry name" value="Kinase-like_dom_sf"/>
</dbReference>
<accession>A0A2G5PF89</accession>
<protein>
    <submittedName>
        <fullName evidence="3">Aminoglycoside phosphotransferase</fullName>
    </submittedName>
</protein>
<gene>
    <name evidence="3" type="ORF">CQY22_004575</name>
</gene>
<dbReference type="EMBL" id="PDCN02000003">
    <property type="protein sequence ID" value="PIB76987.1"/>
    <property type="molecule type" value="Genomic_DNA"/>
</dbReference>
<dbReference type="GO" id="GO:0009088">
    <property type="term" value="P:threonine biosynthetic process"/>
    <property type="evidence" value="ECO:0007669"/>
    <property type="project" value="TreeGrafter"/>
</dbReference>
<evidence type="ECO:0000313" key="4">
    <source>
        <dbReference type="Proteomes" id="UP000230551"/>
    </source>
</evidence>